<keyword evidence="1" id="KW-0812">Transmembrane</keyword>
<reference evidence="2" key="1">
    <citation type="submission" date="2021-04" db="EMBL/GenBank/DDBJ databases">
        <authorList>
            <person name="Vanwijnsberghe S."/>
        </authorList>
    </citation>
    <scope>NUCLEOTIDE SEQUENCE</scope>
    <source>
        <strain evidence="2">LMG 31841</strain>
    </source>
</reference>
<keyword evidence="3" id="KW-1185">Reference proteome</keyword>
<sequence>MALTSTWAIAFNRLSALEKLDDLTSDQKRTATIRTRGFRKGILQAIALNSIALAIALLCIPLGTGMLKWSVGSYTVAYVMVPFLGLWLGGFAQSIRVIHNIDDSRIAIAETQAIEKQKAAYLQKLREDERKNPIDRNDAHLNKYRESHRFQH</sequence>
<keyword evidence="1" id="KW-1133">Transmembrane helix</keyword>
<keyword evidence="1" id="KW-0472">Membrane</keyword>
<evidence type="ECO:0000256" key="1">
    <source>
        <dbReference type="SAM" id="Phobius"/>
    </source>
</evidence>
<name>A0A9N8X205_9BURK</name>
<dbReference type="Proteomes" id="UP000789704">
    <property type="component" value="Unassembled WGS sequence"/>
</dbReference>
<dbReference type="EMBL" id="CAJQZC010000002">
    <property type="protein sequence ID" value="CAG4892196.1"/>
    <property type="molecule type" value="Genomic_DNA"/>
</dbReference>
<organism evidence="2 3">
    <name type="scientific">Paraburkholderia saeva</name>
    <dbReference type="NCBI Taxonomy" id="2777537"/>
    <lineage>
        <taxon>Bacteria</taxon>
        <taxon>Pseudomonadati</taxon>
        <taxon>Pseudomonadota</taxon>
        <taxon>Betaproteobacteria</taxon>
        <taxon>Burkholderiales</taxon>
        <taxon>Burkholderiaceae</taxon>
        <taxon>Paraburkholderia</taxon>
    </lineage>
</organism>
<gene>
    <name evidence="2" type="ORF">LMG31841_01570</name>
</gene>
<feature type="transmembrane region" description="Helical" evidence="1">
    <location>
        <begin position="75"/>
        <end position="95"/>
    </location>
</feature>
<comment type="caution">
    <text evidence="2">The sequence shown here is derived from an EMBL/GenBank/DDBJ whole genome shotgun (WGS) entry which is preliminary data.</text>
</comment>
<accession>A0A9N8X205</accession>
<proteinExistence type="predicted"/>
<dbReference type="AlphaFoldDB" id="A0A9N8X205"/>
<protein>
    <submittedName>
        <fullName evidence="2">Uncharacterized protein</fullName>
    </submittedName>
</protein>
<feature type="transmembrane region" description="Helical" evidence="1">
    <location>
        <begin position="42"/>
        <end position="63"/>
    </location>
</feature>
<evidence type="ECO:0000313" key="2">
    <source>
        <dbReference type="EMBL" id="CAG4892196.1"/>
    </source>
</evidence>
<evidence type="ECO:0000313" key="3">
    <source>
        <dbReference type="Proteomes" id="UP000789704"/>
    </source>
</evidence>